<dbReference type="Gene3D" id="3.30.420.260">
    <property type="match status" value="1"/>
</dbReference>
<dbReference type="CDD" id="cd24013">
    <property type="entry name" value="ASKHA_ATPase_BT3980-like"/>
    <property type="match status" value="1"/>
</dbReference>
<dbReference type="Pfam" id="PF12864">
    <property type="entry name" value="DUF3822"/>
    <property type="match status" value="1"/>
</dbReference>
<proteinExistence type="predicted"/>
<dbReference type="RefSeq" id="WP_126678346.1">
    <property type="nucleotide sequence ID" value="NZ_RYYU01000001.1"/>
</dbReference>
<protein>
    <submittedName>
        <fullName evidence="1">DUF3822 family protein</fullName>
    </submittedName>
</protein>
<organism evidence="1 2">
    <name type="scientific">Prevotella koreensis</name>
    <dbReference type="NCBI Taxonomy" id="2490854"/>
    <lineage>
        <taxon>Bacteria</taxon>
        <taxon>Pseudomonadati</taxon>
        <taxon>Bacteroidota</taxon>
        <taxon>Bacteroidia</taxon>
        <taxon>Bacteroidales</taxon>
        <taxon>Prevotellaceae</taxon>
        <taxon>Prevotella</taxon>
    </lineage>
</organism>
<evidence type="ECO:0000313" key="2">
    <source>
        <dbReference type="Proteomes" id="UP000278983"/>
    </source>
</evidence>
<accession>A0A432LK36</accession>
<dbReference type="EMBL" id="RYYU01000001">
    <property type="protein sequence ID" value="RUL59176.1"/>
    <property type="molecule type" value="Genomic_DNA"/>
</dbReference>
<dbReference type="InterPro" id="IPR024213">
    <property type="entry name" value="DUF3822"/>
</dbReference>
<keyword evidence="2" id="KW-1185">Reference proteome</keyword>
<dbReference type="AlphaFoldDB" id="A0A432LK36"/>
<dbReference type="Gene3D" id="3.30.420.250">
    <property type="match status" value="1"/>
</dbReference>
<dbReference type="Proteomes" id="UP000278983">
    <property type="component" value="Unassembled WGS sequence"/>
</dbReference>
<dbReference type="OrthoDB" id="658622at2"/>
<comment type="caution">
    <text evidence="1">The sequence shown here is derived from an EMBL/GenBank/DDBJ whole genome shotgun (WGS) entry which is preliminary data.</text>
</comment>
<name>A0A432LK36_9BACT</name>
<evidence type="ECO:0000313" key="1">
    <source>
        <dbReference type="EMBL" id="RUL59176.1"/>
    </source>
</evidence>
<sequence length="286" mass="33108">METEQKINENNVVEAPENVVKTVKSQRLTIRVSRYAMSFSVPDAENAGQIEYVPYPMKSGVSTAANLREAFLEEPLLQREWKKALVMVSTPVVIVPADSFRAGTETTIYNHAVLEHEGDLVMFSVLTQLNAVALFAVNRDLKTVIDDHFDDAKWCPVCQPVWNYMHQRSYAGMRRKLYAYFYDKHLALFSFAENRFRFVNTFDGTNRHDSVYFILSVWKQLALDQKRDELHLVGNIPEREEMMEQLHKFLQNVYRINPSGDFNRAPITQIKGLPYDLMTLYLKGRG</sequence>
<gene>
    <name evidence="1" type="ORF">EHV08_04970</name>
</gene>
<reference evidence="1 2" key="1">
    <citation type="submission" date="2018-12" db="EMBL/GenBank/DDBJ databases">
        <title>Genome sequencing of Prevotella sp. KCOM 3155 (= JS262).</title>
        <authorList>
            <person name="Kook J.-K."/>
            <person name="Park S.-N."/>
            <person name="Lim Y.K."/>
        </authorList>
    </citation>
    <scope>NUCLEOTIDE SEQUENCE [LARGE SCALE GENOMIC DNA]</scope>
    <source>
        <strain evidence="1 2">KCOM 3155</strain>
    </source>
</reference>